<protein>
    <recommendedName>
        <fullName evidence="1">diguanylate cyclase</fullName>
        <ecNumber evidence="1">2.7.7.65</ecNumber>
    </recommendedName>
</protein>
<dbReference type="GO" id="GO:0043709">
    <property type="term" value="P:cell adhesion involved in single-species biofilm formation"/>
    <property type="evidence" value="ECO:0007669"/>
    <property type="project" value="TreeGrafter"/>
</dbReference>
<dbReference type="PANTHER" id="PTHR45138">
    <property type="entry name" value="REGULATORY COMPONENTS OF SENSORY TRANSDUCTION SYSTEM"/>
    <property type="match status" value="1"/>
</dbReference>
<dbReference type="GO" id="GO:1902201">
    <property type="term" value="P:negative regulation of bacterial-type flagellum-dependent cell motility"/>
    <property type="evidence" value="ECO:0007669"/>
    <property type="project" value="TreeGrafter"/>
</dbReference>
<evidence type="ECO:0000313" key="4">
    <source>
        <dbReference type="EMBL" id="PPE74864.1"/>
    </source>
</evidence>
<feature type="transmembrane region" description="Helical" evidence="2">
    <location>
        <begin position="27"/>
        <end position="48"/>
    </location>
</feature>
<dbReference type="InterPro" id="IPR043128">
    <property type="entry name" value="Rev_trsase/Diguanyl_cyclase"/>
</dbReference>
<comment type="caution">
    <text evidence="4">The sequence shown here is derived from an EMBL/GenBank/DDBJ whole genome shotgun (WGS) entry which is preliminary data.</text>
</comment>
<organism evidence="4 5">
    <name type="scientific">Solimonas fluminis</name>
    <dbReference type="NCBI Taxonomy" id="2086571"/>
    <lineage>
        <taxon>Bacteria</taxon>
        <taxon>Pseudomonadati</taxon>
        <taxon>Pseudomonadota</taxon>
        <taxon>Gammaproteobacteria</taxon>
        <taxon>Nevskiales</taxon>
        <taxon>Nevskiaceae</taxon>
        <taxon>Solimonas</taxon>
    </lineage>
</organism>
<dbReference type="Gene3D" id="3.30.70.270">
    <property type="match status" value="1"/>
</dbReference>
<dbReference type="GO" id="GO:0052621">
    <property type="term" value="F:diguanylate cyclase activity"/>
    <property type="evidence" value="ECO:0007669"/>
    <property type="project" value="UniProtKB-EC"/>
</dbReference>
<dbReference type="GO" id="GO:0005886">
    <property type="term" value="C:plasma membrane"/>
    <property type="evidence" value="ECO:0007669"/>
    <property type="project" value="TreeGrafter"/>
</dbReference>
<dbReference type="AlphaFoldDB" id="A0A2S5TIP9"/>
<dbReference type="RefSeq" id="WP_104229091.1">
    <property type="nucleotide sequence ID" value="NZ_PSNW01000002.1"/>
</dbReference>
<dbReference type="CDD" id="cd01949">
    <property type="entry name" value="GGDEF"/>
    <property type="match status" value="1"/>
</dbReference>
<evidence type="ECO:0000256" key="2">
    <source>
        <dbReference type="SAM" id="Phobius"/>
    </source>
</evidence>
<dbReference type="InterPro" id="IPR050469">
    <property type="entry name" value="Diguanylate_Cyclase"/>
</dbReference>
<dbReference type="SUPFAM" id="SSF55073">
    <property type="entry name" value="Nucleotide cyclase"/>
    <property type="match status" value="1"/>
</dbReference>
<dbReference type="EMBL" id="PSNW01000002">
    <property type="protein sequence ID" value="PPE74864.1"/>
    <property type="molecule type" value="Genomic_DNA"/>
</dbReference>
<name>A0A2S5TIP9_9GAMM</name>
<evidence type="ECO:0000256" key="1">
    <source>
        <dbReference type="ARBA" id="ARBA00012528"/>
    </source>
</evidence>
<dbReference type="Proteomes" id="UP000238220">
    <property type="component" value="Unassembled WGS sequence"/>
</dbReference>
<dbReference type="PANTHER" id="PTHR45138:SF24">
    <property type="entry name" value="DIGUANYLATE CYCLASE DGCC-RELATED"/>
    <property type="match status" value="1"/>
</dbReference>
<keyword evidence="2" id="KW-1133">Transmembrane helix</keyword>
<dbReference type="EC" id="2.7.7.65" evidence="1"/>
<evidence type="ECO:0000313" key="5">
    <source>
        <dbReference type="Proteomes" id="UP000238220"/>
    </source>
</evidence>
<dbReference type="InterPro" id="IPR029787">
    <property type="entry name" value="Nucleotide_cyclase"/>
</dbReference>
<sequence>MKPAPVTLAPYRRLARWLPFRQLEAQLSALVGLAGLLPLLALLAGLLVPGAPRASLVLLGVLTGTGLALWGVQQLLAPLRMAQAALRLRAAEGRVQPLPTDLGGDMGELLREVRRALEAEVSQGQSLQALSLDDALTGLPNRRFAAEYLRLAVHVAERTGARLTVALVDPEHISRVNEQGGMDAGDQAIRGLGTFLRQWLKRKSDWLGRWQEDQFLAVMFSEHNQAAEYLENLRREFGRRMQDFPGGPLKINVGLAELRKHETLKDFVERLETELRLEKCMETRPPPADAVPGAAKIYSIAGALLRER</sequence>
<dbReference type="PROSITE" id="PS50887">
    <property type="entry name" value="GGDEF"/>
    <property type="match status" value="1"/>
</dbReference>
<reference evidence="4 5" key="1">
    <citation type="submission" date="2018-02" db="EMBL/GenBank/DDBJ databases">
        <title>Genome sequencing of Solimonas sp. HR-BB.</title>
        <authorList>
            <person name="Lee Y."/>
            <person name="Jeon C.O."/>
        </authorList>
    </citation>
    <scope>NUCLEOTIDE SEQUENCE [LARGE SCALE GENOMIC DNA]</scope>
    <source>
        <strain evidence="4 5">HR-BB</strain>
    </source>
</reference>
<evidence type="ECO:0000259" key="3">
    <source>
        <dbReference type="PROSITE" id="PS50887"/>
    </source>
</evidence>
<dbReference type="InterPro" id="IPR000160">
    <property type="entry name" value="GGDEF_dom"/>
</dbReference>
<keyword evidence="5" id="KW-1185">Reference proteome</keyword>
<accession>A0A2S5TIP9</accession>
<dbReference type="Pfam" id="PF00990">
    <property type="entry name" value="GGDEF"/>
    <property type="match status" value="1"/>
</dbReference>
<dbReference type="OrthoDB" id="6194452at2"/>
<dbReference type="SMART" id="SM00267">
    <property type="entry name" value="GGDEF"/>
    <property type="match status" value="1"/>
</dbReference>
<dbReference type="NCBIfam" id="TIGR00254">
    <property type="entry name" value="GGDEF"/>
    <property type="match status" value="1"/>
</dbReference>
<gene>
    <name evidence="4" type="ORF">C3942_04095</name>
</gene>
<feature type="domain" description="GGDEF" evidence="3">
    <location>
        <begin position="161"/>
        <end position="292"/>
    </location>
</feature>
<feature type="transmembrane region" description="Helical" evidence="2">
    <location>
        <begin position="54"/>
        <end position="72"/>
    </location>
</feature>
<keyword evidence="2" id="KW-0812">Transmembrane</keyword>
<proteinExistence type="predicted"/>
<keyword evidence="2" id="KW-0472">Membrane</keyword>